<organism evidence="1 2">
    <name type="scientific">Bradyrhizobium diazoefficiens</name>
    <dbReference type="NCBI Taxonomy" id="1355477"/>
    <lineage>
        <taxon>Bacteria</taxon>
        <taxon>Pseudomonadati</taxon>
        <taxon>Pseudomonadota</taxon>
        <taxon>Alphaproteobacteria</taxon>
        <taxon>Hyphomicrobiales</taxon>
        <taxon>Nitrobacteraceae</taxon>
        <taxon>Bradyrhizobium</taxon>
    </lineage>
</organism>
<evidence type="ECO:0000313" key="1">
    <source>
        <dbReference type="EMBL" id="BAR54896.1"/>
    </source>
</evidence>
<sequence>MVVAGSLMRFVKPAEEGLPPFAARLADHLLWRTDPGHDAIIHEADAGSGTA</sequence>
<proteinExistence type="predicted"/>
<protein>
    <submittedName>
        <fullName evidence="1">Uncharacterized protein</fullName>
    </submittedName>
</protein>
<accession>A0A0E4BL30</accession>
<dbReference type="AlphaFoldDB" id="A0A0E4BL30"/>
<gene>
    <name evidence="1" type="ORF">NK6_1712</name>
</gene>
<dbReference type="EMBL" id="AP014685">
    <property type="protein sequence ID" value="BAR54896.1"/>
    <property type="molecule type" value="Genomic_DNA"/>
</dbReference>
<dbReference type="Proteomes" id="UP000063308">
    <property type="component" value="Chromosome"/>
</dbReference>
<reference evidence="1 2" key="1">
    <citation type="submission" date="2014-11" db="EMBL/GenBank/DDBJ databases">
        <title>Symbiosis island explosion on the genome of extra-slow-growing strains of soybean bradyrhizobia with massive insertion sequences.</title>
        <authorList>
            <person name="Iida T."/>
            <person name="Minamisawa K."/>
        </authorList>
    </citation>
    <scope>NUCLEOTIDE SEQUENCE [LARGE SCALE GENOMIC DNA]</scope>
    <source>
        <strain evidence="1 2">NK6</strain>
    </source>
</reference>
<name>A0A0E4BL30_9BRAD</name>
<evidence type="ECO:0000313" key="2">
    <source>
        <dbReference type="Proteomes" id="UP000063308"/>
    </source>
</evidence>